<sequence length="131" mass="14915">MRRLFAAFACMGLFGACQHSKPENTLKAAKVEAISYQTETMFKISCEKFDTYYADKWRSKTISDKASLDKLNDLLESLQKTDNAYEPDVRVKLLLTNTDGSIDTVCLDDKITRYKNASYETSVELANFVQE</sequence>
<proteinExistence type="predicted"/>
<gene>
    <name evidence="1" type="ORF">LT679_07875</name>
</gene>
<dbReference type="Proteomes" id="UP001199919">
    <property type="component" value="Unassembled WGS sequence"/>
</dbReference>
<dbReference type="RefSeq" id="WP_232176913.1">
    <property type="nucleotide sequence ID" value="NZ_JAJPWV010000002.1"/>
</dbReference>
<organism evidence="1 2">
    <name type="scientific">Mucilaginibacter roseus</name>
    <dbReference type="NCBI Taxonomy" id="1528868"/>
    <lineage>
        <taxon>Bacteria</taxon>
        <taxon>Pseudomonadati</taxon>
        <taxon>Bacteroidota</taxon>
        <taxon>Sphingobacteriia</taxon>
        <taxon>Sphingobacteriales</taxon>
        <taxon>Sphingobacteriaceae</taxon>
        <taxon>Mucilaginibacter</taxon>
    </lineage>
</organism>
<reference evidence="1 2" key="1">
    <citation type="submission" date="2021-12" db="EMBL/GenBank/DDBJ databases">
        <title>Mucilaginibacter roseus genome.</title>
        <authorList>
            <person name="Ferreira J.R."/>
            <person name="Newman J.D."/>
        </authorList>
    </citation>
    <scope>NUCLEOTIDE SEQUENCE [LARGE SCALE GENOMIC DNA]</scope>
    <source>
        <strain evidence="1 2">LMG 28454</strain>
    </source>
</reference>
<accession>A0ABS8U2N7</accession>
<protein>
    <submittedName>
        <fullName evidence="1">Uncharacterized protein</fullName>
    </submittedName>
</protein>
<dbReference type="EMBL" id="JAJPWV010000002">
    <property type="protein sequence ID" value="MCD8740517.1"/>
    <property type="molecule type" value="Genomic_DNA"/>
</dbReference>
<comment type="caution">
    <text evidence="1">The sequence shown here is derived from an EMBL/GenBank/DDBJ whole genome shotgun (WGS) entry which is preliminary data.</text>
</comment>
<evidence type="ECO:0000313" key="2">
    <source>
        <dbReference type="Proteomes" id="UP001199919"/>
    </source>
</evidence>
<dbReference type="PROSITE" id="PS51257">
    <property type="entry name" value="PROKAR_LIPOPROTEIN"/>
    <property type="match status" value="1"/>
</dbReference>
<name>A0ABS8U2N7_9SPHI</name>
<evidence type="ECO:0000313" key="1">
    <source>
        <dbReference type="EMBL" id="MCD8740517.1"/>
    </source>
</evidence>
<keyword evidence="2" id="KW-1185">Reference proteome</keyword>